<evidence type="ECO:0000256" key="1">
    <source>
        <dbReference type="SAM" id="Phobius"/>
    </source>
</evidence>
<accession>A0A220U7L5</accession>
<protein>
    <submittedName>
        <fullName evidence="2">Uncharacterized protein</fullName>
    </submittedName>
</protein>
<sequence>MWDIIIAIIILSIILFGLTRLLGYRNKNITIELDNRYSNLTEHAKAVVHELERQGRNVKYRENGYFLIDDRLYMVHTRNAAMGGIPLQRTVLVPVKK</sequence>
<name>A0A220U7L5_9BACI</name>
<organism evidence="2 3">
    <name type="scientific">Virgibacillus phasianinus</name>
    <dbReference type="NCBI Taxonomy" id="2017483"/>
    <lineage>
        <taxon>Bacteria</taxon>
        <taxon>Bacillati</taxon>
        <taxon>Bacillota</taxon>
        <taxon>Bacilli</taxon>
        <taxon>Bacillales</taxon>
        <taxon>Bacillaceae</taxon>
        <taxon>Virgibacillus</taxon>
    </lineage>
</organism>
<keyword evidence="1" id="KW-1133">Transmembrane helix</keyword>
<dbReference type="EMBL" id="CP022315">
    <property type="protein sequence ID" value="ASK64100.1"/>
    <property type="molecule type" value="Genomic_DNA"/>
</dbReference>
<dbReference type="Proteomes" id="UP000198312">
    <property type="component" value="Chromosome"/>
</dbReference>
<dbReference type="OrthoDB" id="2969827at2"/>
<gene>
    <name evidence="2" type="ORF">CFK37_19040</name>
</gene>
<keyword evidence="3" id="KW-1185">Reference proteome</keyword>
<evidence type="ECO:0000313" key="3">
    <source>
        <dbReference type="Proteomes" id="UP000198312"/>
    </source>
</evidence>
<proteinExistence type="predicted"/>
<keyword evidence="1" id="KW-0812">Transmembrane</keyword>
<dbReference type="AlphaFoldDB" id="A0A220U7L5"/>
<dbReference type="RefSeq" id="WP_089063358.1">
    <property type="nucleotide sequence ID" value="NZ_CP022315.1"/>
</dbReference>
<keyword evidence="1" id="KW-0472">Membrane</keyword>
<reference evidence="2 3" key="1">
    <citation type="submission" date="2017-07" db="EMBL/GenBank/DDBJ databases">
        <title>Virgibacillus sp. LM2416.</title>
        <authorList>
            <person name="Tak E.J."/>
            <person name="Bae J.-W."/>
        </authorList>
    </citation>
    <scope>NUCLEOTIDE SEQUENCE [LARGE SCALE GENOMIC DNA]</scope>
    <source>
        <strain evidence="2 3">LM2416</strain>
    </source>
</reference>
<dbReference type="KEGG" id="vil:CFK37_19040"/>
<evidence type="ECO:0000313" key="2">
    <source>
        <dbReference type="EMBL" id="ASK64100.1"/>
    </source>
</evidence>
<feature type="transmembrane region" description="Helical" evidence="1">
    <location>
        <begin position="6"/>
        <end position="23"/>
    </location>
</feature>